<evidence type="ECO:0000259" key="19">
    <source>
        <dbReference type="PROSITE" id="PS50853"/>
    </source>
</evidence>
<dbReference type="InterPro" id="IPR020635">
    <property type="entry name" value="Tyr_kinase_cat_dom"/>
</dbReference>
<keyword evidence="12" id="KW-0829">Tyrosine-protein kinase</keyword>
<dbReference type="Pfam" id="PF07714">
    <property type="entry name" value="PK_Tyr_Ser-Thr"/>
    <property type="match status" value="1"/>
</dbReference>
<dbReference type="AlphaFoldDB" id="A0AAV7HYB0"/>
<dbReference type="SUPFAM" id="SSF49265">
    <property type="entry name" value="Fibronectin type III"/>
    <property type="match status" value="1"/>
</dbReference>
<dbReference type="GO" id="GO:0005524">
    <property type="term" value="F:ATP binding"/>
    <property type="evidence" value="ECO:0007669"/>
    <property type="project" value="UniProtKB-UniRule"/>
</dbReference>
<dbReference type="SUPFAM" id="SSF56112">
    <property type="entry name" value="Protein kinase-like (PK-like)"/>
    <property type="match status" value="1"/>
</dbReference>
<reference evidence="20 21" key="1">
    <citation type="journal article" date="2021" name="J. Hered.">
        <title>A chromosome-level genome assembly of the parasitoid wasp, Cotesia glomerata (Hymenoptera: Braconidae).</title>
        <authorList>
            <person name="Pinto B.J."/>
            <person name="Weis J.J."/>
            <person name="Gamble T."/>
            <person name="Ode P.J."/>
            <person name="Paul R."/>
            <person name="Zaspel J.M."/>
        </authorList>
    </citation>
    <scope>NUCLEOTIDE SEQUENCE [LARGE SCALE GENOMIC DNA]</scope>
    <source>
        <strain evidence="20">CgM1</strain>
    </source>
</reference>
<evidence type="ECO:0000256" key="14">
    <source>
        <dbReference type="ARBA" id="ARBA00051243"/>
    </source>
</evidence>
<comment type="catalytic activity">
    <reaction evidence="14">
        <text>L-tyrosyl-[protein] + ATP = O-phospho-L-tyrosyl-[protein] + ADP + H(+)</text>
        <dbReference type="Rhea" id="RHEA:10596"/>
        <dbReference type="Rhea" id="RHEA-COMP:10136"/>
        <dbReference type="Rhea" id="RHEA-COMP:20101"/>
        <dbReference type="ChEBI" id="CHEBI:15378"/>
        <dbReference type="ChEBI" id="CHEBI:30616"/>
        <dbReference type="ChEBI" id="CHEBI:46858"/>
        <dbReference type="ChEBI" id="CHEBI:61978"/>
        <dbReference type="ChEBI" id="CHEBI:456216"/>
        <dbReference type="EC" id="2.7.10.1"/>
    </reaction>
</comment>
<protein>
    <recommendedName>
        <fullName evidence="2">receptor protein-tyrosine kinase</fullName>
        <ecNumber evidence="2">2.7.10.1</ecNumber>
    </recommendedName>
</protein>
<dbReference type="InterPro" id="IPR003961">
    <property type="entry name" value="FN3_dom"/>
</dbReference>
<evidence type="ECO:0000256" key="3">
    <source>
        <dbReference type="ARBA" id="ARBA00022679"/>
    </source>
</evidence>
<keyword evidence="3" id="KW-0808">Transferase</keyword>
<evidence type="ECO:0000256" key="8">
    <source>
        <dbReference type="ARBA" id="ARBA00022777"/>
    </source>
</evidence>
<evidence type="ECO:0000256" key="10">
    <source>
        <dbReference type="ARBA" id="ARBA00022989"/>
    </source>
</evidence>
<evidence type="ECO:0000313" key="20">
    <source>
        <dbReference type="EMBL" id="KAH0539245.1"/>
    </source>
</evidence>
<evidence type="ECO:0000256" key="17">
    <source>
        <dbReference type="SAM" id="SignalP"/>
    </source>
</evidence>
<evidence type="ECO:0000256" key="7">
    <source>
        <dbReference type="ARBA" id="ARBA00022741"/>
    </source>
</evidence>
<dbReference type="PROSITE" id="PS00107">
    <property type="entry name" value="PROTEIN_KINASE_ATP"/>
    <property type="match status" value="1"/>
</dbReference>
<feature type="domain" description="Protein kinase" evidence="18">
    <location>
        <begin position="438"/>
        <end position="758"/>
    </location>
</feature>
<evidence type="ECO:0000256" key="6">
    <source>
        <dbReference type="ARBA" id="ARBA00022737"/>
    </source>
</evidence>
<comment type="caution">
    <text evidence="20">The sequence shown here is derived from an EMBL/GenBank/DDBJ whole genome shotgun (WGS) entry which is preliminary data.</text>
</comment>
<feature type="chain" id="PRO_5043888312" description="receptor protein-tyrosine kinase" evidence="17">
    <location>
        <begin position="16"/>
        <end position="774"/>
    </location>
</feature>
<dbReference type="PROSITE" id="PS50853">
    <property type="entry name" value="FN3"/>
    <property type="match status" value="1"/>
</dbReference>
<gene>
    <name evidence="20" type="ORF">KQX54_002958</name>
</gene>
<dbReference type="PROSITE" id="PS50011">
    <property type="entry name" value="PROTEIN_KINASE_DOM"/>
    <property type="match status" value="1"/>
</dbReference>
<keyword evidence="11 16" id="KW-0472">Membrane</keyword>
<feature type="domain" description="Fibronectin type-III" evidence="19">
    <location>
        <begin position="250"/>
        <end position="348"/>
    </location>
</feature>
<proteinExistence type="predicted"/>
<dbReference type="Proteomes" id="UP000826195">
    <property type="component" value="Unassembled WGS sequence"/>
</dbReference>
<keyword evidence="4 16" id="KW-0812">Transmembrane</keyword>
<dbReference type="InterPro" id="IPR000719">
    <property type="entry name" value="Prot_kinase_dom"/>
</dbReference>
<dbReference type="GO" id="GO:0043235">
    <property type="term" value="C:receptor complex"/>
    <property type="evidence" value="ECO:0007669"/>
    <property type="project" value="TreeGrafter"/>
</dbReference>
<dbReference type="EMBL" id="JAHXZJ010002609">
    <property type="protein sequence ID" value="KAH0539245.1"/>
    <property type="molecule type" value="Genomic_DNA"/>
</dbReference>
<dbReference type="PANTHER" id="PTHR24416">
    <property type="entry name" value="TYROSINE-PROTEIN KINASE RECEPTOR"/>
    <property type="match status" value="1"/>
</dbReference>
<evidence type="ECO:0000256" key="4">
    <source>
        <dbReference type="ARBA" id="ARBA00022692"/>
    </source>
</evidence>
<dbReference type="InterPro" id="IPR011009">
    <property type="entry name" value="Kinase-like_dom_sf"/>
</dbReference>
<dbReference type="CDD" id="cd00192">
    <property type="entry name" value="PTKc"/>
    <property type="match status" value="1"/>
</dbReference>
<dbReference type="PANTHER" id="PTHR24416:SF620">
    <property type="entry name" value="TYROSINE-PROTEIN KINASE RECEPTOR TORSO"/>
    <property type="match status" value="1"/>
</dbReference>
<keyword evidence="8" id="KW-0418">Kinase</keyword>
<keyword evidence="7 15" id="KW-0547">Nucleotide-binding</keyword>
<sequence>MYFIIWFLFIGRIYGEIFNPIKIADCINNCNNSFCQNDCYGNFYPQGLKIIFASADFNATLHCKDINLLSISHNPGLFFIEQSAANGTWNNARVINEKISLFDNLLPGSKHRYRARRITEDGISEPEITDWFTTTELNTEPEQVKEISVNTTILEKNSTHLRADITLIPGEDLSCFYDVLSLTRTGGLSIGSFNATKGFKFYLNGLDYDQNNTLIISAKNQGILSSSKNLTYSFTTPGCLDVHKNLSVCPPAAVTGLNISRIRDYQDKCNFTIIWDEPELTPDSYTIQIFTFDRSEEPQLIFLPGEVTEANASVNKTGINYMISIIAESHGGISTPVSIFETFDRVENYPVTVFNEIIIISPIVIIITILMVVILFYLKRRKNEKLRRQNNYCSNIKKTLNLNPLYKKYLKPTLISENKIDNDVLLKKDNFEILPVQLRIKDELGSGISGIVRLGLLKVDQHESIHVAVKMLKDCSSSEEIRNFHQEIAIMKSAGIHKNIVSLIGCCTSNIRPMLIVEYCSRGDLQSFLRNKWEKMPNCSNRQNKDKPLNHSCQNPSYFPLSWNKNSVSNQLYDVQQELLEDSEEVTVENLLNFAQQIANGMEYLSLNRIVHRDLAARNVLICDDYTVKISDFGLSRDVYCENVYKKEGNGKLPIKWMAIEALTHQIYTTQSDVWSFGILLWEIVTLGCNPYPEIPTHMILHYLKFGYRMAKPSNCGQELYNIMLACWNSSPRSRPTFTELKHNLKALLSSTNKHDYLNTNDSMQVPYKIETLE</sequence>
<evidence type="ECO:0000259" key="18">
    <source>
        <dbReference type="PROSITE" id="PS50011"/>
    </source>
</evidence>
<dbReference type="GO" id="GO:1902533">
    <property type="term" value="P:positive regulation of intracellular signal transduction"/>
    <property type="evidence" value="ECO:0007669"/>
    <property type="project" value="UniProtKB-ARBA"/>
</dbReference>
<dbReference type="GO" id="GO:0007169">
    <property type="term" value="P:cell surface receptor protein tyrosine kinase signaling pathway"/>
    <property type="evidence" value="ECO:0007669"/>
    <property type="project" value="TreeGrafter"/>
</dbReference>
<dbReference type="Gene3D" id="1.10.510.10">
    <property type="entry name" value="Transferase(Phosphotransferase) domain 1"/>
    <property type="match status" value="1"/>
</dbReference>
<dbReference type="InterPro" id="IPR050122">
    <property type="entry name" value="RTK"/>
</dbReference>
<dbReference type="SMART" id="SM00219">
    <property type="entry name" value="TyrKc"/>
    <property type="match status" value="1"/>
</dbReference>
<keyword evidence="5 17" id="KW-0732">Signal</keyword>
<evidence type="ECO:0000256" key="15">
    <source>
        <dbReference type="PROSITE-ProRule" id="PRU10141"/>
    </source>
</evidence>
<dbReference type="FunFam" id="1.10.510.10:FF:000190">
    <property type="entry name" value="Proto-oncogene tyrosine-protein kinase receptor Ret"/>
    <property type="match status" value="1"/>
</dbReference>
<evidence type="ECO:0000256" key="1">
    <source>
        <dbReference type="ARBA" id="ARBA00004479"/>
    </source>
</evidence>
<evidence type="ECO:0000256" key="11">
    <source>
        <dbReference type="ARBA" id="ARBA00023136"/>
    </source>
</evidence>
<evidence type="ECO:0000256" key="12">
    <source>
        <dbReference type="ARBA" id="ARBA00023137"/>
    </source>
</evidence>
<accession>A0AAV7HYB0</accession>
<organism evidence="20 21">
    <name type="scientific">Cotesia glomerata</name>
    <name type="common">Lepidopteran parasitic wasp</name>
    <name type="synonym">Apanteles glomeratus</name>
    <dbReference type="NCBI Taxonomy" id="32391"/>
    <lineage>
        <taxon>Eukaryota</taxon>
        <taxon>Metazoa</taxon>
        <taxon>Ecdysozoa</taxon>
        <taxon>Arthropoda</taxon>
        <taxon>Hexapoda</taxon>
        <taxon>Insecta</taxon>
        <taxon>Pterygota</taxon>
        <taxon>Neoptera</taxon>
        <taxon>Endopterygota</taxon>
        <taxon>Hymenoptera</taxon>
        <taxon>Apocrita</taxon>
        <taxon>Ichneumonoidea</taxon>
        <taxon>Braconidae</taxon>
        <taxon>Microgastrinae</taxon>
        <taxon>Cotesia</taxon>
    </lineage>
</organism>
<keyword evidence="6" id="KW-0677">Repeat</keyword>
<keyword evidence="13" id="KW-0325">Glycoprotein</keyword>
<dbReference type="GO" id="GO:0005886">
    <property type="term" value="C:plasma membrane"/>
    <property type="evidence" value="ECO:0007669"/>
    <property type="project" value="TreeGrafter"/>
</dbReference>
<evidence type="ECO:0000256" key="9">
    <source>
        <dbReference type="ARBA" id="ARBA00022840"/>
    </source>
</evidence>
<evidence type="ECO:0000313" key="21">
    <source>
        <dbReference type="Proteomes" id="UP000826195"/>
    </source>
</evidence>
<dbReference type="EC" id="2.7.10.1" evidence="2"/>
<dbReference type="PRINTS" id="PR00109">
    <property type="entry name" value="TYRKINASE"/>
</dbReference>
<feature type="signal peptide" evidence="17">
    <location>
        <begin position="1"/>
        <end position="15"/>
    </location>
</feature>
<evidence type="ECO:0000256" key="5">
    <source>
        <dbReference type="ARBA" id="ARBA00022729"/>
    </source>
</evidence>
<name>A0AAV7HYB0_COTGL</name>
<keyword evidence="10 16" id="KW-1133">Transmembrane helix</keyword>
<feature type="binding site" evidence="15">
    <location>
        <position position="470"/>
    </location>
    <ligand>
        <name>ATP</name>
        <dbReference type="ChEBI" id="CHEBI:30616"/>
    </ligand>
</feature>
<evidence type="ECO:0000256" key="2">
    <source>
        <dbReference type="ARBA" id="ARBA00011902"/>
    </source>
</evidence>
<comment type="subcellular location">
    <subcellularLocation>
        <location evidence="1">Membrane</location>
        <topology evidence="1">Single-pass type I membrane protein</topology>
    </subcellularLocation>
</comment>
<keyword evidence="21" id="KW-1185">Reference proteome</keyword>
<evidence type="ECO:0000256" key="16">
    <source>
        <dbReference type="SAM" id="Phobius"/>
    </source>
</evidence>
<dbReference type="InterPro" id="IPR017441">
    <property type="entry name" value="Protein_kinase_ATP_BS"/>
</dbReference>
<dbReference type="InterPro" id="IPR001245">
    <property type="entry name" value="Ser-Thr/Tyr_kinase_cat_dom"/>
</dbReference>
<dbReference type="PROSITE" id="PS00109">
    <property type="entry name" value="PROTEIN_KINASE_TYR"/>
    <property type="match status" value="1"/>
</dbReference>
<dbReference type="Gene3D" id="3.30.200.20">
    <property type="entry name" value="Phosphorylase Kinase, domain 1"/>
    <property type="match status" value="1"/>
</dbReference>
<keyword evidence="9 15" id="KW-0067">ATP-binding</keyword>
<feature type="transmembrane region" description="Helical" evidence="16">
    <location>
        <begin position="357"/>
        <end position="378"/>
    </location>
</feature>
<dbReference type="InterPro" id="IPR008266">
    <property type="entry name" value="Tyr_kinase_AS"/>
</dbReference>
<evidence type="ECO:0000256" key="13">
    <source>
        <dbReference type="ARBA" id="ARBA00023180"/>
    </source>
</evidence>
<dbReference type="GO" id="GO:0004714">
    <property type="term" value="F:transmembrane receptor protein tyrosine kinase activity"/>
    <property type="evidence" value="ECO:0007669"/>
    <property type="project" value="UniProtKB-EC"/>
</dbReference>
<dbReference type="InterPro" id="IPR036116">
    <property type="entry name" value="FN3_sf"/>
</dbReference>